<protein>
    <submittedName>
        <fullName evidence="2">Uncharacterized protein</fullName>
    </submittedName>
</protein>
<feature type="chain" id="PRO_5031145156" evidence="1">
    <location>
        <begin position="20"/>
        <end position="87"/>
    </location>
</feature>
<name>A0A7W6FXR4_9SPHN</name>
<evidence type="ECO:0000256" key="1">
    <source>
        <dbReference type="SAM" id="SignalP"/>
    </source>
</evidence>
<reference evidence="2 3" key="1">
    <citation type="submission" date="2020-08" db="EMBL/GenBank/DDBJ databases">
        <title>Genomic Encyclopedia of Type Strains, Phase IV (KMG-IV): sequencing the most valuable type-strain genomes for metagenomic binning, comparative biology and taxonomic classification.</title>
        <authorList>
            <person name="Goeker M."/>
        </authorList>
    </citation>
    <scope>NUCLEOTIDE SEQUENCE [LARGE SCALE GENOMIC DNA]</scope>
    <source>
        <strain evidence="2 3">DSM 27568</strain>
    </source>
</reference>
<sequence length="87" mass="9573">MIALGLAALFALAAATSIAAIWIAVATHRDDVTTIYHQMMADRPMFERYESDNGVGRETITIIPQPIRSWTHGSESLQPKPLWAHAA</sequence>
<dbReference type="AlphaFoldDB" id="A0A7W6FXR4"/>
<proteinExistence type="predicted"/>
<dbReference type="EMBL" id="JACIDY010000002">
    <property type="protein sequence ID" value="MBB3939528.1"/>
    <property type="molecule type" value="Genomic_DNA"/>
</dbReference>
<comment type="caution">
    <text evidence="2">The sequence shown here is derived from an EMBL/GenBank/DDBJ whole genome shotgun (WGS) entry which is preliminary data.</text>
</comment>
<feature type="signal peptide" evidence="1">
    <location>
        <begin position="1"/>
        <end position="19"/>
    </location>
</feature>
<gene>
    <name evidence="2" type="ORF">GGR39_001168</name>
</gene>
<organism evidence="2 3">
    <name type="scientific">Novosphingobium fluoreni</name>
    <dbReference type="NCBI Taxonomy" id="1391222"/>
    <lineage>
        <taxon>Bacteria</taxon>
        <taxon>Pseudomonadati</taxon>
        <taxon>Pseudomonadota</taxon>
        <taxon>Alphaproteobacteria</taxon>
        <taxon>Sphingomonadales</taxon>
        <taxon>Sphingomonadaceae</taxon>
        <taxon>Novosphingobium</taxon>
    </lineage>
</organism>
<accession>A0A7W6FXR4</accession>
<evidence type="ECO:0000313" key="2">
    <source>
        <dbReference type="EMBL" id="MBB3939528.1"/>
    </source>
</evidence>
<keyword evidence="3" id="KW-1185">Reference proteome</keyword>
<evidence type="ECO:0000313" key="3">
    <source>
        <dbReference type="Proteomes" id="UP000561459"/>
    </source>
</evidence>
<dbReference type="Proteomes" id="UP000561459">
    <property type="component" value="Unassembled WGS sequence"/>
</dbReference>
<keyword evidence="1" id="KW-0732">Signal</keyword>